<protein>
    <submittedName>
        <fullName evidence="1">Uncharacterized protein</fullName>
    </submittedName>
</protein>
<evidence type="ECO:0000313" key="2">
    <source>
        <dbReference type="EMBL" id="PQM46782.1"/>
    </source>
</evidence>
<evidence type="ECO:0000313" key="3">
    <source>
        <dbReference type="Proteomes" id="UP000179734"/>
    </source>
</evidence>
<dbReference type="EMBL" id="MLQM01000076">
    <property type="protein sequence ID" value="OHV03462.1"/>
    <property type="molecule type" value="Genomic_DNA"/>
</dbReference>
<name>A0A1S1NGC9_9MYCO</name>
<proteinExistence type="predicted"/>
<reference evidence="2 4" key="2">
    <citation type="journal article" date="2017" name="Int. J. Syst. Evol. Microbiol.">
        <title>Mycobacterium talmoniae sp. nov., a slowly growing mycobacterium isolated from human respiratory samples.</title>
        <authorList>
            <person name="Davidson R.M."/>
            <person name="DeGroote M.A."/>
            <person name="Marola J.L."/>
            <person name="Buss S."/>
            <person name="Jones V."/>
            <person name="McNeil M.R."/>
            <person name="Freifeld A.G."/>
            <person name="Elaine Epperson L."/>
            <person name="Hasan N.A."/>
            <person name="Jackson M."/>
            <person name="Iwen P.C."/>
            <person name="Salfinger M."/>
            <person name="Strong M."/>
        </authorList>
    </citation>
    <scope>NUCLEOTIDE SEQUENCE [LARGE SCALE GENOMIC DNA]</scope>
    <source>
        <strain evidence="2 4">ATCC BAA-2683</strain>
    </source>
</reference>
<accession>A0A1S1NGC9</accession>
<reference evidence="2" key="3">
    <citation type="submission" date="2018-01" db="EMBL/GenBank/DDBJ databases">
        <authorList>
            <person name="Gaut B.S."/>
            <person name="Morton B.R."/>
            <person name="Clegg M.T."/>
            <person name="Duvall M.R."/>
        </authorList>
    </citation>
    <scope>NUCLEOTIDE SEQUENCE</scope>
    <source>
        <strain evidence="2">ATCC BAA-2683</strain>
    </source>
</reference>
<reference evidence="1 3" key="1">
    <citation type="submission" date="2016-10" db="EMBL/GenBank/DDBJ databases">
        <title>Genome sequence of Mycobacterium talmonii.</title>
        <authorList>
            <person name="Greninger A.L."/>
            <person name="Elliott B."/>
            <person name="Vasireddy S."/>
            <person name="Vasireddy R."/>
        </authorList>
    </citation>
    <scope>NUCLEOTIDE SEQUENCE [LARGE SCALE GENOMIC DNA]</scope>
    <source>
        <strain evidence="1">MO-5499</strain>
        <strain evidence="3">NE-TNMC-100812</strain>
    </source>
</reference>
<comment type="caution">
    <text evidence="1">The sequence shown here is derived from an EMBL/GenBank/DDBJ whole genome shotgun (WGS) entry which is preliminary data.</text>
</comment>
<dbReference type="EMBL" id="PPEA01000434">
    <property type="protein sequence ID" value="PQM46782.1"/>
    <property type="molecule type" value="Genomic_DNA"/>
</dbReference>
<sequence length="71" mass="7780">MGHNAEYSVLIDEIPEGDAVEQRRTVDLDDDTGLDTDYLTGAGRDRDANEADLVDQAVVVPIPDDDGYFPQ</sequence>
<organism evidence="1 3">
    <name type="scientific">Mycobacterium talmoniae</name>
    <dbReference type="NCBI Taxonomy" id="1858794"/>
    <lineage>
        <taxon>Bacteria</taxon>
        <taxon>Bacillati</taxon>
        <taxon>Actinomycetota</taxon>
        <taxon>Actinomycetes</taxon>
        <taxon>Mycobacteriales</taxon>
        <taxon>Mycobacteriaceae</taxon>
        <taxon>Mycobacterium</taxon>
    </lineage>
</organism>
<evidence type="ECO:0000313" key="1">
    <source>
        <dbReference type="EMBL" id="OHV03462.1"/>
    </source>
</evidence>
<dbReference type="RefSeq" id="WP_071027102.1">
    <property type="nucleotide sequence ID" value="NZ_MLQM01000076.1"/>
</dbReference>
<evidence type="ECO:0000313" key="4">
    <source>
        <dbReference type="Proteomes" id="UP000238296"/>
    </source>
</evidence>
<gene>
    <name evidence="1" type="ORF">BKN37_14735</name>
    <name evidence="2" type="ORF">C1Y40_03037</name>
</gene>
<dbReference type="AlphaFoldDB" id="A0A1S1NGC9"/>
<dbReference type="Proteomes" id="UP000179734">
    <property type="component" value="Unassembled WGS sequence"/>
</dbReference>
<keyword evidence="3" id="KW-1185">Reference proteome</keyword>
<dbReference type="Proteomes" id="UP000238296">
    <property type="component" value="Unassembled WGS sequence"/>
</dbReference>